<accession>A0ABR8KT45</accession>
<proteinExistence type="predicted"/>
<reference evidence="1 2" key="1">
    <citation type="submission" date="2020-09" db="EMBL/GenBank/DDBJ databases">
        <authorList>
            <person name="Yoon J.-W."/>
        </authorList>
    </citation>
    <scope>NUCLEOTIDE SEQUENCE [LARGE SCALE GENOMIC DNA]</scope>
    <source>
        <strain evidence="1 2">KMU-140</strain>
    </source>
</reference>
<sequence length="69" mass="7504">MRTEPGRFGQTSVVVRNTSDEPKLVNLAIIDSDGSEINSQSMRVDSKDVVETAVGNMREGVSIEMTSCE</sequence>
<evidence type="ECO:0000313" key="1">
    <source>
        <dbReference type="EMBL" id="MBD2841406.1"/>
    </source>
</evidence>
<evidence type="ECO:0000313" key="2">
    <source>
        <dbReference type="Proteomes" id="UP000635384"/>
    </source>
</evidence>
<dbReference type="RefSeq" id="WP_190786952.1">
    <property type="nucleotide sequence ID" value="NZ_JACXLC010000001.1"/>
</dbReference>
<dbReference type="EMBL" id="JACXLC010000001">
    <property type="protein sequence ID" value="MBD2841406.1"/>
    <property type="molecule type" value="Genomic_DNA"/>
</dbReference>
<comment type="caution">
    <text evidence="1">The sequence shown here is derived from an EMBL/GenBank/DDBJ whole genome shotgun (WGS) entry which is preliminary data.</text>
</comment>
<dbReference type="Proteomes" id="UP000635384">
    <property type="component" value="Unassembled WGS sequence"/>
</dbReference>
<keyword evidence="2" id="KW-1185">Reference proteome</keyword>
<organism evidence="1 2">
    <name type="scientific">Erythrobacter rubeus</name>
    <dbReference type="NCBI Taxonomy" id="2760803"/>
    <lineage>
        <taxon>Bacteria</taxon>
        <taxon>Pseudomonadati</taxon>
        <taxon>Pseudomonadota</taxon>
        <taxon>Alphaproteobacteria</taxon>
        <taxon>Sphingomonadales</taxon>
        <taxon>Erythrobacteraceae</taxon>
        <taxon>Erythrobacter/Porphyrobacter group</taxon>
        <taxon>Erythrobacter</taxon>
    </lineage>
</organism>
<gene>
    <name evidence="1" type="ORF">IB285_03940</name>
</gene>
<protein>
    <submittedName>
        <fullName evidence="1">Uncharacterized protein</fullName>
    </submittedName>
</protein>
<name>A0ABR8KT45_9SPHN</name>